<reference evidence="3 4" key="1">
    <citation type="submission" date="2018-09" db="EMBL/GenBank/DDBJ databases">
        <title>Novel species of Cryobacterium.</title>
        <authorList>
            <person name="Liu Q."/>
            <person name="Xin Y.-H."/>
        </authorList>
    </citation>
    <scope>NUCLEOTIDE SEQUENCE [LARGE SCALE GENOMIC DNA]</scope>
    <source>
        <strain evidence="3 4">Hh39</strain>
    </source>
</reference>
<feature type="domain" description="Lipoprotein LpqB N-terminal" evidence="2">
    <location>
        <begin position="44"/>
        <end position="151"/>
    </location>
</feature>
<keyword evidence="4" id="KW-1185">Reference proteome</keyword>
<evidence type="ECO:0000313" key="4">
    <source>
        <dbReference type="Proteomes" id="UP000272015"/>
    </source>
</evidence>
<keyword evidence="1" id="KW-0472">Membrane</keyword>
<gene>
    <name evidence="3" type="ORF">D6T64_07690</name>
</gene>
<evidence type="ECO:0000313" key="3">
    <source>
        <dbReference type="EMBL" id="RJT89138.1"/>
    </source>
</evidence>
<feature type="transmembrane region" description="Helical" evidence="1">
    <location>
        <begin position="12"/>
        <end position="33"/>
    </location>
</feature>
<comment type="caution">
    <text evidence="3">The sequence shown here is derived from an EMBL/GenBank/DDBJ whole genome shotgun (WGS) entry which is preliminary data.</text>
</comment>
<dbReference type="InterPro" id="IPR059026">
    <property type="entry name" value="LpqB_N"/>
</dbReference>
<dbReference type="Pfam" id="PF25976">
    <property type="entry name" value="LpqB_N"/>
    <property type="match status" value="1"/>
</dbReference>
<protein>
    <recommendedName>
        <fullName evidence="2">Lipoprotein LpqB N-terminal domain-containing protein</fullName>
    </recommendedName>
</protein>
<keyword evidence="1" id="KW-0812">Transmembrane</keyword>
<dbReference type="Proteomes" id="UP000272015">
    <property type="component" value="Unassembled WGS sequence"/>
</dbReference>
<dbReference type="OrthoDB" id="5118128at2"/>
<proteinExistence type="predicted"/>
<organism evidence="3 4">
    <name type="scientific">Cryobacterium melibiosiphilum</name>
    <dbReference type="NCBI Taxonomy" id="995039"/>
    <lineage>
        <taxon>Bacteria</taxon>
        <taxon>Bacillati</taxon>
        <taxon>Actinomycetota</taxon>
        <taxon>Actinomycetes</taxon>
        <taxon>Micrococcales</taxon>
        <taxon>Microbacteriaceae</taxon>
        <taxon>Cryobacterium</taxon>
    </lineage>
</organism>
<accession>A0A3A5MPR9</accession>
<sequence length="156" mass="16684">MMGSMTPPRPDRSLLIVLGVIAVLVVVSLVVVFSRGEPEALDPDTPEGVVQRYSAAVIAGDETAAMGYLTPDVRDGCERFSDAQTDNLRVVLVSTTERSTSADVRVSIVASYEGNGPFGASEFASERTFDLVTVDGEWLIESSPWELAICTNGARN</sequence>
<name>A0A3A5MPR9_9MICO</name>
<evidence type="ECO:0000256" key="1">
    <source>
        <dbReference type="SAM" id="Phobius"/>
    </source>
</evidence>
<dbReference type="EMBL" id="QZVS01000076">
    <property type="protein sequence ID" value="RJT89138.1"/>
    <property type="molecule type" value="Genomic_DNA"/>
</dbReference>
<evidence type="ECO:0000259" key="2">
    <source>
        <dbReference type="Pfam" id="PF25976"/>
    </source>
</evidence>
<keyword evidence="1" id="KW-1133">Transmembrane helix</keyword>
<dbReference type="AlphaFoldDB" id="A0A3A5MPR9"/>